<reference evidence="1 2" key="1">
    <citation type="submission" date="2020-04" db="EMBL/GenBank/DDBJ databases">
        <authorList>
            <person name="De Canck E."/>
        </authorList>
    </citation>
    <scope>NUCLEOTIDE SEQUENCE [LARGE SCALE GENOMIC DNA]</scope>
    <source>
        <strain evidence="1 2">LMG 28138</strain>
    </source>
</reference>
<proteinExistence type="predicted"/>
<gene>
    <name evidence="1" type="ORF">LMG28138_04583</name>
</gene>
<protein>
    <submittedName>
        <fullName evidence="1">Uncharacterized protein</fullName>
    </submittedName>
</protein>
<dbReference type="EMBL" id="CADIKM010000032">
    <property type="protein sequence ID" value="CAB3799097.1"/>
    <property type="molecule type" value="Genomic_DNA"/>
</dbReference>
<name>A0A6S7BGE6_9BURK</name>
<evidence type="ECO:0000313" key="1">
    <source>
        <dbReference type="EMBL" id="CAB3799097.1"/>
    </source>
</evidence>
<dbReference type="Proteomes" id="UP000494115">
    <property type="component" value="Unassembled WGS sequence"/>
</dbReference>
<keyword evidence="2" id="KW-1185">Reference proteome</keyword>
<dbReference type="AlphaFoldDB" id="A0A6S7BGE6"/>
<accession>A0A6S7BGE6</accession>
<organism evidence="1 2">
    <name type="scientific">Pararobbsia alpina</name>
    <dbReference type="NCBI Taxonomy" id="621374"/>
    <lineage>
        <taxon>Bacteria</taxon>
        <taxon>Pseudomonadati</taxon>
        <taxon>Pseudomonadota</taxon>
        <taxon>Betaproteobacteria</taxon>
        <taxon>Burkholderiales</taxon>
        <taxon>Burkholderiaceae</taxon>
        <taxon>Pararobbsia</taxon>
    </lineage>
</organism>
<sequence>MNMESNLLWGSLDRRDWQDDAEGRSVSLAIGGSKTTLMSFDNGSGHRKPDTHSLALGRDECVEDAVATDDARTVVDDLEQHGPVVEGARGNENLRCASRVFRSLYPVRDQVKK</sequence>
<evidence type="ECO:0000313" key="2">
    <source>
        <dbReference type="Proteomes" id="UP000494115"/>
    </source>
</evidence>